<evidence type="ECO:0000256" key="9">
    <source>
        <dbReference type="ARBA" id="ARBA00023065"/>
    </source>
</evidence>
<keyword evidence="9" id="KW-0406">Ion transport</keyword>
<feature type="region of interest" description="Disordered" evidence="13">
    <location>
        <begin position="572"/>
        <end position="593"/>
    </location>
</feature>
<evidence type="ECO:0000256" key="3">
    <source>
        <dbReference type="ARBA" id="ARBA00022475"/>
    </source>
</evidence>
<dbReference type="GO" id="GO:0005262">
    <property type="term" value="F:calcium channel activity"/>
    <property type="evidence" value="ECO:0007669"/>
    <property type="project" value="TreeGrafter"/>
</dbReference>
<dbReference type="PROSITE" id="PS50088">
    <property type="entry name" value="ANK_REPEAT"/>
    <property type="match status" value="1"/>
</dbReference>
<dbReference type="InterPro" id="IPR002110">
    <property type="entry name" value="Ankyrin_rpt"/>
</dbReference>
<organism evidence="16">
    <name type="scientific">Guillardia theta</name>
    <name type="common">Cryptophyte</name>
    <name type="synonym">Cryptomonas phi</name>
    <dbReference type="NCBI Taxonomy" id="55529"/>
    <lineage>
        <taxon>Eukaryota</taxon>
        <taxon>Cryptophyceae</taxon>
        <taxon>Pyrenomonadales</taxon>
        <taxon>Geminigeraceae</taxon>
        <taxon>Guillardia</taxon>
    </lineage>
</organism>
<feature type="compositionally biased region" description="Basic and acidic residues" evidence="13">
    <location>
        <begin position="48"/>
        <end position="64"/>
    </location>
</feature>
<feature type="transmembrane region" description="Helical" evidence="14">
    <location>
        <begin position="771"/>
        <end position="792"/>
    </location>
</feature>
<protein>
    <recommendedName>
        <fullName evidence="15">Ion transport domain-containing protein</fullName>
    </recommendedName>
</protein>
<keyword evidence="6" id="KW-0677">Repeat</keyword>
<feature type="transmembrane region" description="Helical" evidence="14">
    <location>
        <begin position="812"/>
        <end position="834"/>
    </location>
</feature>
<keyword evidence="7" id="KW-0106">Calcium</keyword>
<evidence type="ECO:0000256" key="2">
    <source>
        <dbReference type="ARBA" id="ARBA00022448"/>
    </source>
</evidence>
<evidence type="ECO:0000256" key="14">
    <source>
        <dbReference type="SAM" id="Phobius"/>
    </source>
</evidence>
<dbReference type="InterPro" id="IPR024862">
    <property type="entry name" value="TRPV"/>
</dbReference>
<evidence type="ECO:0000313" key="16">
    <source>
        <dbReference type="EMBL" id="CAE2313264.1"/>
    </source>
</evidence>
<sequence length="1018" mass="116272">MEVGDHREIGEQHEGAERRVDNNGSNDNKDQYYIEVFAPAAKLIGESAKPKQNDGVRGNNDRKQETLTSIITSRRLSDVSSIRSLHTKLQVETDLWKFFSDLSKAKELSSVQLDDWVETNLTSLKQRINDHTTFGIPIGPMGDSVVHIAFLLAYTSEDNVRSMLRLATKLLEANWFSEKQVLLGYESEFQRWQKDGKFAATRGLYTGETILHICIANEDKETVEWLLERYATAPPKRTSKPSNEVAQSEGKEAKGEDGEAKGQGEEAKGQVKSSRTQACFGGVCGMVKWILYPKPSSDHNKSKVTESDLILHRRAIGDFFLPSLIKTDVDVSRLGLLRAYLTDEPIGTDRKPVALSKLEDNKDSSTGSHKYWGQYPLSFAASTGNEDVCKAILDFVYSQLVSHKESKCDCLQTLDGWQGICLMLKHVLAPEWLNEAQINAQDLKSILHAADEFGNTALHIATLHGHHEVISCLIEAEKRIDNILRDMTGGDGSKTSRSSMGEAEEEAEEEAETLLTMLNKDGYTPLTLAARHGDVDTFYFILERYMKTILWAFGSKQRTQVSLDQIDSFRREKKEVKNEKEKEEEQEQKEQTTSKAALSLRWWWPAAAEKTRMHSHPKWRSALEVIVEHEVEEFVNDPFINRLIETKWKRFGRRIYLIDTALPFSLFLVAFVALLVLKVKQWDQKQQGPELHSLHSWTLALNVLVKALGVWLLFFGWTHRHLKQTDRNPSERYKRMDFKKLLQKNISSILSILTAVLVFCIPIHAPTDTAADVLLLAMSTVLVFSLLLHLLLPIKRVGTIMIMIYDILLQDVSLYCVIYGVTLTGFSLALYTMLQTADVQKLYEDNNSTRFFNYLTTPGASFLQLTWNSLGDDYVFSTQLLLASVNPTLSFMLLISWSILSELLLLNLIIAMMNRSYEIDSHDVHRIWFFPFADLVLRHERRMFIKSWRLSRFFMGDVSLCRTGSSFKTSNKFLEPEERLSATYYDIRTEDVKGERKGWEEAMRTKRQIIQKLKNLGL</sequence>
<reference evidence="16" key="1">
    <citation type="submission" date="2021-01" db="EMBL/GenBank/DDBJ databases">
        <authorList>
            <person name="Corre E."/>
            <person name="Pelletier E."/>
            <person name="Niang G."/>
            <person name="Scheremetjew M."/>
            <person name="Finn R."/>
            <person name="Kale V."/>
            <person name="Holt S."/>
            <person name="Cochrane G."/>
            <person name="Meng A."/>
            <person name="Brown T."/>
            <person name="Cohen L."/>
        </authorList>
    </citation>
    <scope>NUCLEOTIDE SEQUENCE</scope>
    <source>
        <strain evidence="16">CCMP 2712</strain>
    </source>
</reference>
<evidence type="ECO:0000256" key="13">
    <source>
        <dbReference type="SAM" id="MobiDB-lite"/>
    </source>
</evidence>
<evidence type="ECO:0000256" key="5">
    <source>
        <dbReference type="ARBA" id="ARBA00022692"/>
    </source>
</evidence>
<dbReference type="GO" id="GO:0005886">
    <property type="term" value="C:plasma membrane"/>
    <property type="evidence" value="ECO:0007669"/>
    <property type="project" value="UniProtKB-SubCell"/>
</dbReference>
<dbReference type="PANTHER" id="PTHR10582:SF2">
    <property type="entry name" value="INACTIVE"/>
    <property type="match status" value="1"/>
</dbReference>
<dbReference type="GO" id="GO:0098703">
    <property type="term" value="P:calcium ion import across plasma membrane"/>
    <property type="evidence" value="ECO:0007669"/>
    <property type="project" value="TreeGrafter"/>
</dbReference>
<gene>
    <name evidence="16" type="ORF">GTHE00462_LOCUS22651</name>
</gene>
<keyword evidence="2" id="KW-0813">Transport</keyword>
<evidence type="ECO:0000256" key="4">
    <source>
        <dbReference type="ARBA" id="ARBA00022568"/>
    </source>
</evidence>
<comment type="subcellular location">
    <subcellularLocation>
        <location evidence="1">Cell membrane</location>
        <topology evidence="1">Multi-pass membrane protein</topology>
    </subcellularLocation>
</comment>
<dbReference type="SMART" id="SM00248">
    <property type="entry name" value="ANK"/>
    <property type="match status" value="4"/>
</dbReference>
<feature type="region of interest" description="Disordered" evidence="13">
    <location>
        <begin position="234"/>
        <end position="272"/>
    </location>
</feature>
<dbReference type="InterPro" id="IPR036770">
    <property type="entry name" value="Ankyrin_rpt-contain_sf"/>
</dbReference>
<feature type="domain" description="Ion transport" evidence="15">
    <location>
        <begin position="667"/>
        <end position="918"/>
    </location>
</feature>
<keyword evidence="4" id="KW-0109">Calcium transport</keyword>
<feature type="transmembrane region" description="Helical" evidence="14">
    <location>
        <begin position="655"/>
        <end position="677"/>
    </location>
</feature>
<evidence type="ECO:0000256" key="8">
    <source>
        <dbReference type="ARBA" id="ARBA00022989"/>
    </source>
</evidence>
<proteinExistence type="predicted"/>
<feature type="repeat" description="ANK" evidence="12">
    <location>
        <begin position="453"/>
        <end position="485"/>
    </location>
</feature>
<evidence type="ECO:0000259" key="15">
    <source>
        <dbReference type="Pfam" id="PF00520"/>
    </source>
</evidence>
<evidence type="ECO:0000256" key="11">
    <source>
        <dbReference type="ARBA" id="ARBA00023303"/>
    </source>
</evidence>
<feature type="region of interest" description="Disordered" evidence="13">
    <location>
        <begin position="486"/>
        <end position="508"/>
    </location>
</feature>
<keyword evidence="11" id="KW-0407">Ion channel</keyword>
<keyword evidence="5 14" id="KW-0812">Transmembrane</keyword>
<dbReference type="PROSITE" id="PS50297">
    <property type="entry name" value="ANK_REP_REGION"/>
    <property type="match status" value="1"/>
</dbReference>
<feature type="compositionally biased region" description="Basic and acidic residues" evidence="13">
    <location>
        <begin position="249"/>
        <end position="269"/>
    </location>
</feature>
<keyword evidence="8 14" id="KW-1133">Transmembrane helix</keyword>
<feature type="transmembrane region" description="Helical" evidence="14">
    <location>
        <begin position="889"/>
        <end position="910"/>
    </location>
</feature>
<dbReference type="Gene3D" id="1.25.40.20">
    <property type="entry name" value="Ankyrin repeat-containing domain"/>
    <property type="match status" value="1"/>
</dbReference>
<keyword evidence="3" id="KW-1003">Cell membrane</keyword>
<feature type="transmembrane region" description="Helical" evidence="14">
    <location>
        <begin position="745"/>
        <end position="765"/>
    </location>
</feature>
<feature type="region of interest" description="Disordered" evidence="13">
    <location>
        <begin position="1"/>
        <end position="29"/>
    </location>
</feature>
<dbReference type="EMBL" id="HBKN01029231">
    <property type="protein sequence ID" value="CAE2313264.1"/>
    <property type="molecule type" value="Transcribed_RNA"/>
</dbReference>
<evidence type="ECO:0000256" key="6">
    <source>
        <dbReference type="ARBA" id="ARBA00022737"/>
    </source>
</evidence>
<keyword evidence="12" id="KW-0040">ANK repeat</keyword>
<dbReference type="Pfam" id="PF00520">
    <property type="entry name" value="Ion_trans"/>
    <property type="match status" value="1"/>
</dbReference>
<dbReference type="InterPro" id="IPR005821">
    <property type="entry name" value="Ion_trans_dom"/>
</dbReference>
<evidence type="ECO:0000256" key="10">
    <source>
        <dbReference type="ARBA" id="ARBA00023136"/>
    </source>
</evidence>
<dbReference type="Pfam" id="PF12796">
    <property type="entry name" value="Ank_2"/>
    <property type="match status" value="1"/>
</dbReference>
<dbReference type="PANTHER" id="PTHR10582">
    <property type="entry name" value="TRANSIENT RECEPTOR POTENTIAL ION CHANNEL PROTEIN"/>
    <property type="match status" value="1"/>
</dbReference>
<dbReference type="SUPFAM" id="SSF48403">
    <property type="entry name" value="Ankyrin repeat"/>
    <property type="match status" value="1"/>
</dbReference>
<name>A0A7S4L2Q6_GUITH</name>
<evidence type="ECO:0000256" key="12">
    <source>
        <dbReference type="PROSITE-ProRule" id="PRU00023"/>
    </source>
</evidence>
<accession>A0A7S4L2Q6</accession>
<evidence type="ECO:0000256" key="1">
    <source>
        <dbReference type="ARBA" id="ARBA00004651"/>
    </source>
</evidence>
<evidence type="ECO:0000256" key="7">
    <source>
        <dbReference type="ARBA" id="ARBA00022837"/>
    </source>
</evidence>
<feature type="region of interest" description="Disordered" evidence="13">
    <location>
        <begin position="45"/>
        <end position="64"/>
    </location>
</feature>
<feature type="compositionally biased region" description="Basic and acidic residues" evidence="13">
    <location>
        <begin position="572"/>
        <end position="592"/>
    </location>
</feature>
<dbReference type="AlphaFoldDB" id="A0A7S4L2Q6"/>
<keyword evidence="10 14" id="KW-0472">Membrane</keyword>